<sequence length="265" mass="29825">MAEMESLGMSIKNYKYILILLYNIVKSNHTATLKSKGLYLIICLGKILPSSSTEYHLEISISLYIILKLSDAIKDISIKEMVKISETTIRKLISYLSNPDMDHARLLSVGIISFIINHTPKTNKIMAEKTVEKIIESLLNILLSRKTEGKLKMLSANLLDTMLPIYQVDISKGISGMSLFQWLIEVIRVNHSEICFGLLKFLKLGLARNNDVDNTTILKVFQIVSGALVKIGTKEENIPSESAYTTELMTILSDLLNRIQVLLYS</sequence>
<organism evidence="1 2">
    <name type="scientific">Theileria equi strain WA</name>
    <dbReference type="NCBI Taxonomy" id="1537102"/>
    <lineage>
        <taxon>Eukaryota</taxon>
        <taxon>Sar</taxon>
        <taxon>Alveolata</taxon>
        <taxon>Apicomplexa</taxon>
        <taxon>Aconoidasida</taxon>
        <taxon>Piroplasmida</taxon>
        <taxon>Theileriidae</taxon>
        <taxon>Theileria</taxon>
    </lineage>
</organism>
<evidence type="ECO:0000313" key="2">
    <source>
        <dbReference type="Proteomes" id="UP000031512"/>
    </source>
</evidence>
<dbReference type="Proteomes" id="UP000031512">
    <property type="component" value="Chromosome 1"/>
</dbReference>
<dbReference type="VEuPathDB" id="PiroplasmaDB:BEWA_030980"/>
<dbReference type="EMBL" id="CP001669">
    <property type="protein sequence ID" value="AFZ80245.1"/>
    <property type="molecule type" value="Genomic_DNA"/>
</dbReference>
<gene>
    <name evidence="1" type="ORF">BEWA_030980</name>
</gene>
<dbReference type="AlphaFoldDB" id="L0AXF0"/>
<protein>
    <submittedName>
        <fullName evidence="1">Uncharacterized protein</fullName>
    </submittedName>
</protein>
<name>L0AXF0_THEEQ</name>
<proteinExistence type="predicted"/>
<dbReference type="GeneID" id="15807042"/>
<reference evidence="1 2" key="1">
    <citation type="journal article" date="2012" name="BMC Genomics">
        <title>Comparative genomic analysis and phylogenetic position of Theileria equi.</title>
        <authorList>
            <person name="Kappmeyer L.S."/>
            <person name="Thiagarajan M."/>
            <person name="Herndon D.R."/>
            <person name="Ramsay J.D."/>
            <person name="Caler E."/>
            <person name="Djikeng A."/>
            <person name="Gillespie J.J."/>
            <person name="Lau A.O."/>
            <person name="Roalson E.H."/>
            <person name="Silva J.C."/>
            <person name="Silva M.G."/>
            <person name="Suarez C.E."/>
            <person name="Ueti M.W."/>
            <person name="Nene V.M."/>
            <person name="Mealey R.H."/>
            <person name="Knowles D.P."/>
            <person name="Brayton K.A."/>
        </authorList>
    </citation>
    <scope>NUCLEOTIDE SEQUENCE [LARGE SCALE GENOMIC DNA]</scope>
    <source>
        <strain evidence="1 2">WA</strain>
    </source>
</reference>
<dbReference type="SUPFAM" id="SSF48371">
    <property type="entry name" value="ARM repeat"/>
    <property type="match status" value="1"/>
</dbReference>
<accession>L0AXF0</accession>
<evidence type="ECO:0000313" key="1">
    <source>
        <dbReference type="EMBL" id="AFZ80245.1"/>
    </source>
</evidence>
<dbReference type="InterPro" id="IPR016024">
    <property type="entry name" value="ARM-type_fold"/>
</dbReference>
<dbReference type="RefSeq" id="XP_004829911.1">
    <property type="nucleotide sequence ID" value="XM_004829854.1"/>
</dbReference>
<keyword evidence="2" id="KW-1185">Reference proteome</keyword>
<dbReference type="KEGG" id="beq:BEWA_030980"/>